<name>A0A7C1T191_THEPE</name>
<dbReference type="EMBL" id="DSKP01000046">
    <property type="protein sequence ID" value="HEB48418.1"/>
    <property type="molecule type" value="Genomic_DNA"/>
</dbReference>
<evidence type="ECO:0000313" key="5">
    <source>
        <dbReference type="EMBL" id="HEB48418.1"/>
    </source>
</evidence>
<feature type="domain" description="HD Cas3-type" evidence="4">
    <location>
        <begin position="7"/>
        <end position="199"/>
    </location>
</feature>
<dbReference type="CDD" id="cd10013">
    <property type="entry name" value="Cas3''_I"/>
    <property type="match status" value="1"/>
</dbReference>
<evidence type="ECO:0000259" key="4">
    <source>
        <dbReference type="PROSITE" id="PS51643"/>
    </source>
</evidence>
<comment type="caution">
    <text evidence="5">The sequence shown here is derived from an EMBL/GenBank/DDBJ whole genome shotgun (WGS) entry which is preliminary data.</text>
</comment>
<sequence>MVYSWAERNKKEPFEQHIRSMLERWKNVYSKVYKAPLRRLIGSHADEAVRCSIILHDVGKLTKFYQKYVESRCKGEKARLGGYRHEVVSGAIAALLLRDVEWGDYVVAAVMLSHEPILMGQVGEAGERRFTLTQAYRSLRAACEGGEELKLECEGVQVVNKLLEEEGFSWRLEEKYRYEECLRGLKGAVIRITTLSDVAVKRVKVAALVHVLTVIDSLSASESRGDGDEGGTFVSRGAKKAEVAELWRPGL</sequence>
<keyword evidence="1" id="KW-0479">Metal-binding</keyword>
<keyword evidence="2" id="KW-0378">Hydrolase</keyword>
<protein>
    <recommendedName>
        <fullName evidence="4">HD Cas3-type domain-containing protein</fullName>
    </recommendedName>
</protein>
<dbReference type="InterPro" id="IPR006483">
    <property type="entry name" value="CRISPR-assoc_Cas3_HD"/>
</dbReference>
<gene>
    <name evidence="5" type="ORF">ENP77_01300</name>
</gene>
<evidence type="ECO:0000256" key="1">
    <source>
        <dbReference type="ARBA" id="ARBA00022723"/>
    </source>
</evidence>
<reference evidence="5" key="1">
    <citation type="journal article" date="2020" name="mSystems">
        <title>Genome- and Community-Level Interaction Insights into Carbon Utilization and Element Cycling Functions of Hydrothermarchaeota in Hydrothermal Sediment.</title>
        <authorList>
            <person name="Zhou Z."/>
            <person name="Liu Y."/>
            <person name="Xu W."/>
            <person name="Pan J."/>
            <person name="Luo Z.H."/>
            <person name="Li M."/>
        </authorList>
    </citation>
    <scope>NUCLEOTIDE SEQUENCE [LARGE SCALE GENOMIC DNA]</scope>
    <source>
        <strain evidence="5">SpSt-25</strain>
    </source>
</reference>
<proteinExistence type="predicted"/>
<evidence type="ECO:0000256" key="3">
    <source>
        <dbReference type="ARBA" id="ARBA00023118"/>
    </source>
</evidence>
<keyword evidence="3" id="KW-0051">Antiviral defense</keyword>
<evidence type="ECO:0000256" key="2">
    <source>
        <dbReference type="ARBA" id="ARBA00022801"/>
    </source>
</evidence>
<dbReference type="Gene3D" id="1.10.3210.30">
    <property type="match status" value="1"/>
</dbReference>
<dbReference type="InterPro" id="IPR038257">
    <property type="entry name" value="CRISPR-assoc_Cas3_HD_sf"/>
</dbReference>
<organism evidence="5">
    <name type="scientific">Thermofilum pendens</name>
    <dbReference type="NCBI Taxonomy" id="2269"/>
    <lineage>
        <taxon>Archaea</taxon>
        <taxon>Thermoproteota</taxon>
        <taxon>Thermoprotei</taxon>
        <taxon>Thermofilales</taxon>
        <taxon>Thermofilaceae</taxon>
        <taxon>Thermofilum</taxon>
    </lineage>
</organism>
<dbReference type="GO" id="GO:0016787">
    <property type="term" value="F:hydrolase activity"/>
    <property type="evidence" value="ECO:0007669"/>
    <property type="project" value="UniProtKB-KW"/>
</dbReference>
<dbReference type="GO" id="GO:0051607">
    <property type="term" value="P:defense response to virus"/>
    <property type="evidence" value="ECO:0007669"/>
    <property type="project" value="UniProtKB-KW"/>
</dbReference>
<dbReference type="PROSITE" id="PS51643">
    <property type="entry name" value="HD_CAS3"/>
    <property type="match status" value="1"/>
</dbReference>
<accession>A0A7C1T191</accession>
<dbReference type="GO" id="GO:0046872">
    <property type="term" value="F:metal ion binding"/>
    <property type="evidence" value="ECO:0007669"/>
    <property type="project" value="UniProtKB-KW"/>
</dbReference>
<dbReference type="AlphaFoldDB" id="A0A7C1T191"/>